<accession>A0A3P7ZJ98</accession>
<evidence type="ECO:0000313" key="4">
    <source>
        <dbReference type="WBParaSite" id="HPBE_0001448301-mRNA-1"/>
    </source>
</evidence>
<feature type="region of interest" description="Disordered" evidence="1">
    <location>
        <begin position="65"/>
        <end position="88"/>
    </location>
</feature>
<evidence type="ECO:0000313" key="2">
    <source>
        <dbReference type="EMBL" id="VDO99770.1"/>
    </source>
</evidence>
<dbReference type="EMBL" id="UZAH01028380">
    <property type="protein sequence ID" value="VDO99770.1"/>
    <property type="molecule type" value="Genomic_DNA"/>
</dbReference>
<dbReference type="Proteomes" id="UP000050761">
    <property type="component" value="Unassembled WGS sequence"/>
</dbReference>
<gene>
    <name evidence="2" type="ORF">HPBE_LOCUS14484</name>
</gene>
<organism evidence="3 4">
    <name type="scientific">Heligmosomoides polygyrus</name>
    <name type="common">Parasitic roundworm</name>
    <dbReference type="NCBI Taxonomy" id="6339"/>
    <lineage>
        <taxon>Eukaryota</taxon>
        <taxon>Metazoa</taxon>
        <taxon>Ecdysozoa</taxon>
        <taxon>Nematoda</taxon>
        <taxon>Chromadorea</taxon>
        <taxon>Rhabditida</taxon>
        <taxon>Rhabditina</taxon>
        <taxon>Rhabditomorpha</taxon>
        <taxon>Strongyloidea</taxon>
        <taxon>Heligmosomidae</taxon>
        <taxon>Heligmosomoides</taxon>
    </lineage>
</organism>
<dbReference type="AlphaFoldDB" id="A0A183G086"/>
<reference evidence="4" key="2">
    <citation type="submission" date="2019-09" db="UniProtKB">
        <authorList>
            <consortium name="WormBaseParasite"/>
        </authorList>
    </citation>
    <scope>IDENTIFICATION</scope>
</reference>
<accession>A0A183G086</accession>
<keyword evidence="3" id="KW-1185">Reference proteome</keyword>
<evidence type="ECO:0000313" key="3">
    <source>
        <dbReference type="Proteomes" id="UP000050761"/>
    </source>
</evidence>
<name>A0A183G086_HELPZ</name>
<protein>
    <submittedName>
        <fullName evidence="2 4">Uncharacterized protein</fullName>
    </submittedName>
</protein>
<dbReference type="WBParaSite" id="HPBE_0001448301-mRNA-1">
    <property type="protein sequence ID" value="HPBE_0001448301-mRNA-1"/>
    <property type="gene ID" value="HPBE_0001448301"/>
</dbReference>
<reference evidence="2 3" key="1">
    <citation type="submission" date="2018-11" db="EMBL/GenBank/DDBJ databases">
        <authorList>
            <consortium name="Pathogen Informatics"/>
        </authorList>
    </citation>
    <scope>NUCLEOTIDE SEQUENCE [LARGE SCALE GENOMIC DNA]</scope>
</reference>
<evidence type="ECO:0000256" key="1">
    <source>
        <dbReference type="SAM" id="MobiDB-lite"/>
    </source>
</evidence>
<sequence length="88" mass="9477">MGEIRAEQSGADSFRAWGVRKRQIGNQAMAACDSRSDDDLGSPPPCAVRCPCRVKGRFLSRNERERVGVEQPARNAKVLSRSGGGGTT</sequence>
<proteinExistence type="predicted"/>